<dbReference type="HOGENOM" id="CLU_1798255_0_0_1"/>
<evidence type="ECO:0000313" key="2">
    <source>
        <dbReference type="Proteomes" id="UP000008281"/>
    </source>
</evidence>
<dbReference type="KEGG" id="crq:GCK72_016045"/>
<organism evidence="2">
    <name type="scientific">Caenorhabditis remanei</name>
    <name type="common">Caenorhabditis vulgaris</name>
    <dbReference type="NCBI Taxonomy" id="31234"/>
    <lineage>
        <taxon>Eukaryota</taxon>
        <taxon>Metazoa</taxon>
        <taxon>Ecdysozoa</taxon>
        <taxon>Nematoda</taxon>
        <taxon>Chromadorea</taxon>
        <taxon>Rhabditida</taxon>
        <taxon>Rhabditina</taxon>
        <taxon>Rhabditomorpha</taxon>
        <taxon>Rhabditoidea</taxon>
        <taxon>Rhabditidae</taxon>
        <taxon>Peloderinae</taxon>
        <taxon>Caenorhabditis</taxon>
    </lineage>
</organism>
<dbReference type="CTD" id="9822944"/>
<protein>
    <submittedName>
        <fullName evidence="1">Uncharacterized protein</fullName>
    </submittedName>
</protein>
<dbReference type="EMBL" id="DS268608">
    <property type="protein sequence ID" value="EFO93567.1"/>
    <property type="molecule type" value="Genomic_DNA"/>
</dbReference>
<dbReference type="AlphaFoldDB" id="E3NDC6"/>
<dbReference type="GeneID" id="9822944"/>
<keyword evidence="2" id="KW-1185">Reference proteome</keyword>
<dbReference type="RefSeq" id="XP_003093598.2">
    <property type="nucleotide sequence ID" value="XM_003093550.2"/>
</dbReference>
<accession>E3NDC6</accession>
<evidence type="ECO:0000313" key="1">
    <source>
        <dbReference type="EMBL" id="EFO93567.1"/>
    </source>
</evidence>
<dbReference type="Proteomes" id="UP000008281">
    <property type="component" value="Unassembled WGS sequence"/>
</dbReference>
<proteinExistence type="predicted"/>
<name>E3NDC6_CAERE</name>
<sequence length="142" mass="17408">MSRFFLILLVFLFVQFSIGYPEMESLEYKKMHPTTDYIHFTGQITCKHIQTPTIQSFVLWEHNRILKDFLPFQQVTLDQTVYPYKYDVKARAFGDWPTDEYEFYYYIIHDCNYWRESKVQEVWYQDFKTEGNVTHNKNIQLE</sequence>
<reference evidence="1" key="1">
    <citation type="submission" date="2007-07" db="EMBL/GenBank/DDBJ databases">
        <title>PCAP assembly of the Caenorhabditis remanei genome.</title>
        <authorList>
            <consortium name="The Caenorhabditis remanei Sequencing Consortium"/>
            <person name="Wilson R.K."/>
        </authorList>
    </citation>
    <scope>NUCLEOTIDE SEQUENCE [LARGE SCALE GENOMIC DNA]</scope>
    <source>
        <strain evidence="1">PB4641</strain>
    </source>
</reference>
<gene>
    <name evidence="1" type="ORF">CRE_02636</name>
</gene>